<proteinExistence type="predicted"/>
<evidence type="ECO:0000259" key="2">
    <source>
        <dbReference type="Pfam" id="PF12215"/>
    </source>
</evidence>
<organism evidence="4 5">
    <name type="scientific">Helobdella robusta</name>
    <name type="common">Californian leech</name>
    <dbReference type="NCBI Taxonomy" id="6412"/>
    <lineage>
        <taxon>Eukaryota</taxon>
        <taxon>Metazoa</taxon>
        <taxon>Spiralia</taxon>
        <taxon>Lophotrochozoa</taxon>
        <taxon>Annelida</taxon>
        <taxon>Clitellata</taxon>
        <taxon>Hirudinea</taxon>
        <taxon>Rhynchobdellida</taxon>
        <taxon>Glossiphoniidae</taxon>
        <taxon>Helobdella</taxon>
    </lineage>
</organism>
<dbReference type="PANTHER" id="PTHR12654">
    <property type="entry name" value="BILE ACID BETA-GLUCOSIDASE-RELATED"/>
    <property type="match status" value="1"/>
</dbReference>
<sequence length="701" mass="81563">MAHSNMVDSPNLFLSNYESLEQERPWLSTEPLPKIAGLPDYGYRLGFDYVHTKKCRPFKRPRLKHVYKHVGFFFRYTKHWYRQRRRGKRLFIDNFNMVDWKPIYGAPIGGIGGGTIGRGSKGEFCRFQMRPGIYNYDVVHADQFILTLRQDNKTVYQNVLSPNRPPKNVLKSWKWDFPKENGVYHALYPFSWTVYNIEEFGVRLICKQTSPFLPKEYKDSSLPCAIFDWSIENLSEKPIQASITFTFKNGQGGPEDKNGGDSNTVSRMLYFDPNSDGSILWDYLWQEGGLNKDKEIGTSQTTNKGEELAVAVCISTNQEPGTVRNSQFCLSWYMPKICFAKRDIVYERRYTTFFHSLEQIVGHSFKSYPDWTTNIEKWQWEVLRCHEYRMYNTYDVHHYASFALLMLWPNLQLSLQHDFVNEPWNQVNAYFLLPTHEWKDLNVKFVLQVYRDYLLMYKCLRWDVDDDGIIDNAGFADQTYDAWNMTGASSYCGGMWLAAVKMFTLMAHILDQSVDREFFGDILRKGIQSFDRKLWNGMYYDFDSSTSGHHDSCMADQLAGHWFLKASLIDDDDIFPSRKTTSALLSTLELNVLPHFNGRMGAVNGARPDGEVDTTSLQSEEFWVGVNYGLAASMIQDGLVEEGWRTAYGAYSTCYDRYGLAFQTPEAYYLDGQFRSLGYMRPLAIWAIQLALEYYQRALLR</sequence>
<evidence type="ECO:0000313" key="4">
    <source>
        <dbReference type="EnsemblMetazoa" id="HelroP177051"/>
    </source>
</evidence>
<evidence type="ECO:0000259" key="1">
    <source>
        <dbReference type="Pfam" id="PF04685"/>
    </source>
</evidence>
<reference evidence="4" key="3">
    <citation type="submission" date="2015-06" db="UniProtKB">
        <authorList>
            <consortium name="EnsemblMetazoa"/>
        </authorList>
    </citation>
    <scope>IDENTIFICATION</scope>
</reference>
<protein>
    <recommendedName>
        <fullName evidence="6">NLGase</fullName>
    </recommendedName>
</protein>
<feature type="domain" description="Glycosyl-hydrolase family 116 N-terminal" evidence="2">
    <location>
        <begin position="105"/>
        <end position="264"/>
    </location>
</feature>
<dbReference type="Proteomes" id="UP000015101">
    <property type="component" value="Unassembled WGS sequence"/>
</dbReference>
<dbReference type="OrthoDB" id="730489at2759"/>
<dbReference type="HOGENOM" id="CLU_006322_1_1_1"/>
<feature type="domain" description="Glycosyl-hydrolase family 116 catalytic region" evidence="1">
    <location>
        <begin position="381"/>
        <end position="420"/>
    </location>
</feature>
<dbReference type="InterPro" id="IPR008928">
    <property type="entry name" value="6-hairpin_glycosidase_sf"/>
</dbReference>
<dbReference type="InterPro" id="IPR052566">
    <property type="entry name" value="Non-lysos_glucosylceramidase"/>
</dbReference>
<dbReference type="Pfam" id="PF04685">
    <property type="entry name" value="DUF608"/>
    <property type="match status" value="2"/>
</dbReference>
<dbReference type="eggNOG" id="KOG2119">
    <property type="taxonomic scope" value="Eukaryota"/>
</dbReference>
<dbReference type="InterPro" id="IPR024462">
    <property type="entry name" value="GH116_N"/>
</dbReference>
<evidence type="ECO:0000313" key="5">
    <source>
        <dbReference type="Proteomes" id="UP000015101"/>
    </source>
</evidence>
<feature type="domain" description="Glycosyl-hydrolase family 116 catalytic region" evidence="1">
    <location>
        <begin position="421"/>
        <end position="688"/>
    </location>
</feature>
<dbReference type="EMBL" id="KB097144">
    <property type="protein sequence ID" value="ESN98572.1"/>
    <property type="molecule type" value="Genomic_DNA"/>
</dbReference>
<evidence type="ECO:0008006" key="6">
    <source>
        <dbReference type="Google" id="ProtNLM"/>
    </source>
</evidence>
<reference evidence="3 5" key="2">
    <citation type="journal article" date="2013" name="Nature">
        <title>Insights into bilaterian evolution from three spiralian genomes.</title>
        <authorList>
            <person name="Simakov O."/>
            <person name="Marletaz F."/>
            <person name="Cho S.J."/>
            <person name="Edsinger-Gonzales E."/>
            <person name="Havlak P."/>
            <person name="Hellsten U."/>
            <person name="Kuo D.H."/>
            <person name="Larsson T."/>
            <person name="Lv J."/>
            <person name="Arendt D."/>
            <person name="Savage R."/>
            <person name="Osoegawa K."/>
            <person name="de Jong P."/>
            <person name="Grimwood J."/>
            <person name="Chapman J.A."/>
            <person name="Shapiro H."/>
            <person name="Aerts A."/>
            <person name="Otillar R.P."/>
            <person name="Terry A.Y."/>
            <person name="Boore J.L."/>
            <person name="Grigoriev I.V."/>
            <person name="Lindberg D.R."/>
            <person name="Seaver E.C."/>
            <person name="Weisblat D.A."/>
            <person name="Putnam N.H."/>
            <person name="Rokhsar D.S."/>
        </authorList>
    </citation>
    <scope>NUCLEOTIDE SEQUENCE</scope>
</reference>
<dbReference type="EnsemblMetazoa" id="HelroT177051">
    <property type="protein sequence ID" value="HelroP177051"/>
    <property type="gene ID" value="HelroG177051"/>
</dbReference>
<dbReference type="CTD" id="20206064"/>
<dbReference type="GO" id="GO:0005975">
    <property type="term" value="P:carbohydrate metabolic process"/>
    <property type="evidence" value="ECO:0007669"/>
    <property type="project" value="InterPro"/>
</dbReference>
<dbReference type="STRING" id="6412.T1FB65"/>
<name>T1FB65_HELRO</name>
<dbReference type="PANTHER" id="PTHR12654:SF0">
    <property type="entry name" value="NON-LYSOSOMAL GLUCOSYLCERAMIDASE"/>
    <property type="match status" value="1"/>
</dbReference>
<gene>
    <name evidence="4" type="primary">20206064</name>
    <name evidence="3" type="ORF">HELRODRAFT_177051</name>
</gene>
<dbReference type="InParanoid" id="T1FB65"/>
<keyword evidence="5" id="KW-1185">Reference proteome</keyword>
<evidence type="ECO:0000313" key="3">
    <source>
        <dbReference type="EMBL" id="ESN98572.1"/>
    </source>
</evidence>
<accession>T1FB65</accession>
<dbReference type="InterPro" id="IPR006775">
    <property type="entry name" value="GH116_catalytic"/>
</dbReference>
<dbReference type="EMBL" id="AMQM01005916">
    <property type="status" value="NOT_ANNOTATED_CDS"/>
    <property type="molecule type" value="Genomic_DNA"/>
</dbReference>
<dbReference type="AlphaFoldDB" id="T1FB65"/>
<dbReference type="Gene3D" id="1.50.10.10">
    <property type="match status" value="1"/>
</dbReference>
<dbReference type="OMA" id="HDLGAPN"/>
<dbReference type="Pfam" id="PF12215">
    <property type="entry name" value="Glyco_hydr_116N"/>
    <property type="match status" value="1"/>
</dbReference>
<dbReference type="GO" id="GO:0008422">
    <property type="term" value="F:beta-glucosidase activity"/>
    <property type="evidence" value="ECO:0000318"/>
    <property type="project" value="GO_Central"/>
</dbReference>
<reference evidence="5" key="1">
    <citation type="submission" date="2012-12" db="EMBL/GenBank/DDBJ databases">
        <authorList>
            <person name="Hellsten U."/>
            <person name="Grimwood J."/>
            <person name="Chapman J.A."/>
            <person name="Shapiro H."/>
            <person name="Aerts A."/>
            <person name="Otillar R.P."/>
            <person name="Terry A.Y."/>
            <person name="Boore J.L."/>
            <person name="Simakov O."/>
            <person name="Marletaz F."/>
            <person name="Cho S.-J."/>
            <person name="Edsinger-Gonzales E."/>
            <person name="Havlak P."/>
            <person name="Kuo D.-H."/>
            <person name="Larsson T."/>
            <person name="Lv J."/>
            <person name="Arendt D."/>
            <person name="Savage R."/>
            <person name="Osoegawa K."/>
            <person name="de Jong P."/>
            <person name="Lindberg D.R."/>
            <person name="Seaver E.C."/>
            <person name="Weisblat D.A."/>
            <person name="Putnam N.H."/>
            <person name="Grigoriev I.V."/>
            <person name="Rokhsar D.S."/>
        </authorList>
    </citation>
    <scope>NUCLEOTIDE SEQUENCE</scope>
</reference>
<dbReference type="FunCoup" id="T1FB65">
    <property type="interactions" value="399"/>
</dbReference>
<dbReference type="GeneID" id="20206064"/>
<dbReference type="KEGG" id="hro:HELRODRAFT_177051"/>
<dbReference type="SUPFAM" id="SSF48208">
    <property type="entry name" value="Six-hairpin glycosidases"/>
    <property type="match status" value="1"/>
</dbReference>
<dbReference type="RefSeq" id="XP_009023507.1">
    <property type="nucleotide sequence ID" value="XM_009025259.1"/>
</dbReference>
<dbReference type="InterPro" id="IPR012341">
    <property type="entry name" value="6hp_glycosidase-like_sf"/>
</dbReference>